<evidence type="ECO:0000313" key="1">
    <source>
        <dbReference type="EMBL" id="KAK9111183.1"/>
    </source>
</evidence>
<dbReference type="EMBL" id="JBBNAG010000008">
    <property type="protein sequence ID" value="KAK9111183.1"/>
    <property type="molecule type" value="Genomic_DNA"/>
</dbReference>
<gene>
    <name evidence="1" type="ORF">Scep_018702</name>
</gene>
<organism evidence="1 2">
    <name type="scientific">Stephania cephalantha</name>
    <dbReference type="NCBI Taxonomy" id="152367"/>
    <lineage>
        <taxon>Eukaryota</taxon>
        <taxon>Viridiplantae</taxon>
        <taxon>Streptophyta</taxon>
        <taxon>Embryophyta</taxon>
        <taxon>Tracheophyta</taxon>
        <taxon>Spermatophyta</taxon>
        <taxon>Magnoliopsida</taxon>
        <taxon>Ranunculales</taxon>
        <taxon>Menispermaceae</taxon>
        <taxon>Menispermoideae</taxon>
        <taxon>Cissampelideae</taxon>
        <taxon>Stephania</taxon>
    </lineage>
</organism>
<protein>
    <submittedName>
        <fullName evidence="1">Uncharacterized protein</fullName>
    </submittedName>
</protein>
<reference evidence="1 2" key="1">
    <citation type="submission" date="2024-01" db="EMBL/GenBank/DDBJ databases">
        <title>Genome assemblies of Stephania.</title>
        <authorList>
            <person name="Yang L."/>
        </authorList>
    </citation>
    <scope>NUCLEOTIDE SEQUENCE [LARGE SCALE GENOMIC DNA]</scope>
    <source>
        <strain evidence="1">JXDWG</strain>
        <tissue evidence="1">Leaf</tissue>
    </source>
</reference>
<dbReference type="Proteomes" id="UP001419268">
    <property type="component" value="Unassembled WGS sequence"/>
</dbReference>
<proteinExistence type="predicted"/>
<dbReference type="AlphaFoldDB" id="A0AAP0I9T0"/>
<comment type="caution">
    <text evidence="1">The sequence shown here is derived from an EMBL/GenBank/DDBJ whole genome shotgun (WGS) entry which is preliminary data.</text>
</comment>
<keyword evidence="2" id="KW-1185">Reference proteome</keyword>
<accession>A0AAP0I9T0</accession>
<name>A0AAP0I9T0_9MAGN</name>
<evidence type="ECO:0000313" key="2">
    <source>
        <dbReference type="Proteomes" id="UP001419268"/>
    </source>
</evidence>
<sequence length="69" mass="7971">MEQRRGGALPDRLIPNETQQQWTLGCDVDEARRRDGLLAENRMPKLLSSDLWRDAGELSSEDYRNQSPK</sequence>